<accession>A0ABU0UWN3</accession>
<comment type="caution">
    <text evidence="1">The sequence shown here is derived from an EMBL/GenBank/DDBJ whole genome shotgun (WGS) entry which is preliminary data.</text>
</comment>
<keyword evidence="2" id="KW-1185">Reference proteome</keyword>
<organism evidence="1 2">
    <name type="scientific">Acinetobacter baylyi</name>
    <dbReference type="NCBI Taxonomy" id="202950"/>
    <lineage>
        <taxon>Bacteria</taxon>
        <taxon>Pseudomonadati</taxon>
        <taxon>Pseudomonadota</taxon>
        <taxon>Gammaproteobacteria</taxon>
        <taxon>Moraxellales</taxon>
        <taxon>Moraxellaceae</taxon>
        <taxon>Acinetobacter</taxon>
    </lineage>
</organism>
<evidence type="ECO:0000313" key="2">
    <source>
        <dbReference type="Proteomes" id="UP001233360"/>
    </source>
</evidence>
<reference evidence="1 2" key="1">
    <citation type="submission" date="2023-07" db="EMBL/GenBank/DDBJ databases">
        <title>Functional and genomic diversity of the sorghum phyllosphere microbiome.</title>
        <authorList>
            <person name="Shade A."/>
        </authorList>
    </citation>
    <scope>NUCLEOTIDE SEQUENCE [LARGE SCALE GENOMIC DNA]</scope>
    <source>
        <strain evidence="1 2">SORGH_AS_0887</strain>
    </source>
</reference>
<sequence length="37" mass="3898">MLIKMVGLGISSPAYFNSASATRAPMQALKKILLSTS</sequence>
<evidence type="ECO:0000313" key="1">
    <source>
        <dbReference type="EMBL" id="MDQ1208957.1"/>
    </source>
</evidence>
<dbReference type="EMBL" id="JAUTBK010000002">
    <property type="protein sequence ID" value="MDQ1208957.1"/>
    <property type="molecule type" value="Genomic_DNA"/>
</dbReference>
<name>A0ABU0UWN3_ACIBI</name>
<proteinExistence type="predicted"/>
<gene>
    <name evidence="1" type="ORF">QE380_001880</name>
</gene>
<dbReference type="Proteomes" id="UP001233360">
    <property type="component" value="Unassembled WGS sequence"/>
</dbReference>
<protein>
    <submittedName>
        <fullName evidence="1">Uncharacterized protein</fullName>
    </submittedName>
</protein>